<feature type="compositionally biased region" description="Polar residues" evidence="2">
    <location>
        <begin position="136"/>
        <end position="146"/>
    </location>
</feature>
<dbReference type="AlphaFoldDB" id="A0A8H7UGT8"/>
<feature type="region of interest" description="Disordered" evidence="2">
    <location>
        <begin position="25"/>
        <end position="74"/>
    </location>
</feature>
<dbReference type="Proteomes" id="UP000654370">
    <property type="component" value="Unassembled WGS sequence"/>
</dbReference>
<feature type="compositionally biased region" description="Basic and acidic residues" evidence="2">
    <location>
        <begin position="25"/>
        <end position="45"/>
    </location>
</feature>
<dbReference type="InterPro" id="IPR045464">
    <property type="entry name" value="Hrt3/FBXO9_C"/>
</dbReference>
<name>A0A8H7UGT8_MORIS</name>
<evidence type="ECO:0000256" key="2">
    <source>
        <dbReference type="SAM" id="MobiDB-lite"/>
    </source>
</evidence>
<dbReference type="SUPFAM" id="SSF81383">
    <property type="entry name" value="F-box domain"/>
    <property type="match status" value="1"/>
</dbReference>
<sequence length="437" mass="51241">MQNSPDELEEFRRKWREEVKSRKHLDHYSDDSLKSTDNTNEKDDSFQSVDGSAAGTVEQVVSQPESTLADLEESKVEKGSAMDYYVLAVDKEREGNLGKALANYRKAFHLDRNVDYKYKQHYQTHIAPTLVEGSAADTSTQPSSDLESSDTKKDEDFLHVVQYGREYVPPKSRQDPLDELIEDFQSQSLEYIPADEEKPVLISMLPNEIIVHMLQHVILESVTSVHSFALVCKKFLLLARSQSIWRSLCEYTYHTHDISKETSDMIQLDFVNRLYDGDWMKMFIERPRIRFDGIYISTCHYIRPGSSETGWNQPIHLVTYYRYIRFFRDGTIMKYLSTDEPIHVVHSLTKAFKGRQVFHGRYELEDANVTVSMRDKETRATERFQMKLFVKSTHRGRHNKLAWEEYVSWSDVRGDKTTYNLKHMKPYYFSVVRSYTY</sequence>
<evidence type="ECO:0000256" key="1">
    <source>
        <dbReference type="ARBA" id="ARBA00022786"/>
    </source>
</evidence>
<dbReference type="CDD" id="cd22089">
    <property type="entry name" value="F-box_FBXO9"/>
    <property type="match status" value="1"/>
</dbReference>
<dbReference type="OrthoDB" id="2117972at2759"/>
<evidence type="ECO:0000313" key="4">
    <source>
        <dbReference type="EMBL" id="KAG2181147.1"/>
    </source>
</evidence>
<evidence type="ECO:0000259" key="3">
    <source>
        <dbReference type="PROSITE" id="PS50181"/>
    </source>
</evidence>
<comment type="caution">
    <text evidence="4">The sequence shown here is derived from an EMBL/GenBank/DDBJ whole genome shotgun (WGS) entry which is preliminary data.</text>
</comment>
<feature type="region of interest" description="Disordered" evidence="2">
    <location>
        <begin position="129"/>
        <end position="152"/>
    </location>
</feature>
<dbReference type="PANTHER" id="PTHR12874:SF9">
    <property type="entry name" value="F-BOX ONLY PROTEIN 48"/>
    <property type="match status" value="1"/>
</dbReference>
<keyword evidence="5" id="KW-1185">Reference proteome</keyword>
<protein>
    <recommendedName>
        <fullName evidence="3">F-box domain-containing protein</fullName>
    </recommendedName>
</protein>
<evidence type="ECO:0000313" key="5">
    <source>
        <dbReference type="Proteomes" id="UP000654370"/>
    </source>
</evidence>
<dbReference type="GO" id="GO:0005737">
    <property type="term" value="C:cytoplasm"/>
    <property type="evidence" value="ECO:0007669"/>
    <property type="project" value="TreeGrafter"/>
</dbReference>
<dbReference type="Gene3D" id="1.20.1280.50">
    <property type="match status" value="1"/>
</dbReference>
<organism evidence="4 5">
    <name type="scientific">Mortierella isabellina</name>
    <name type="common">Filamentous fungus</name>
    <name type="synonym">Umbelopsis isabellina</name>
    <dbReference type="NCBI Taxonomy" id="91625"/>
    <lineage>
        <taxon>Eukaryota</taxon>
        <taxon>Fungi</taxon>
        <taxon>Fungi incertae sedis</taxon>
        <taxon>Mucoromycota</taxon>
        <taxon>Mucoromycotina</taxon>
        <taxon>Umbelopsidomycetes</taxon>
        <taxon>Umbelopsidales</taxon>
        <taxon>Umbelopsidaceae</taxon>
        <taxon>Umbelopsis</taxon>
    </lineage>
</organism>
<accession>A0A8H7UGT8</accession>
<dbReference type="GO" id="GO:0019005">
    <property type="term" value="C:SCF ubiquitin ligase complex"/>
    <property type="evidence" value="ECO:0007669"/>
    <property type="project" value="TreeGrafter"/>
</dbReference>
<dbReference type="EMBL" id="JAEPQZ010000005">
    <property type="protein sequence ID" value="KAG2181147.1"/>
    <property type="molecule type" value="Genomic_DNA"/>
</dbReference>
<dbReference type="PANTHER" id="PTHR12874">
    <property type="entry name" value="F-BOX ONLY PROTEIN 48-RELATED"/>
    <property type="match status" value="1"/>
</dbReference>
<dbReference type="Pfam" id="PF19270">
    <property type="entry name" value="FBO_C"/>
    <property type="match status" value="1"/>
</dbReference>
<feature type="domain" description="F-box" evidence="3">
    <location>
        <begin position="199"/>
        <end position="248"/>
    </location>
</feature>
<dbReference type="InterPro" id="IPR001810">
    <property type="entry name" value="F-box_dom"/>
</dbReference>
<reference evidence="4" key="1">
    <citation type="submission" date="2020-12" db="EMBL/GenBank/DDBJ databases">
        <title>Metabolic potential, ecology and presence of endohyphal bacteria is reflected in genomic diversity of Mucoromycotina.</title>
        <authorList>
            <person name="Muszewska A."/>
            <person name="Okrasinska A."/>
            <person name="Steczkiewicz K."/>
            <person name="Drgas O."/>
            <person name="Orlowska M."/>
            <person name="Perlinska-Lenart U."/>
            <person name="Aleksandrzak-Piekarczyk T."/>
            <person name="Szatraj K."/>
            <person name="Zielenkiewicz U."/>
            <person name="Pilsyk S."/>
            <person name="Malc E."/>
            <person name="Mieczkowski P."/>
            <person name="Kruszewska J.S."/>
            <person name="Biernat P."/>
            <person name="Pawlowska J."/>
        </authorList>
    </citation>
    <scope>NUCLEOTIDE SEQUENCE</scope>
    <source>
        <strain evidence="4">WA0000067209</strain>
    </source>
</reference>
<dbReference type="Pfam" id="PF12937">
    <property type="entry name" value="F-box-like"/>
    <property type="match status" value="1"/>
</dbReference>
<gene>
    <name evidence="4" type="ORF">INT43_008729</name>
</gene>
<proteinExistence type="predicted"/>
<dbReference type="InterPro" id="IPR036047">
    <property type="entry name" value="F-box-like_dom_sf"/>
</dbReference>
<dbReference type="GO" id="GO:0031146">
    <property type="term" value="P:SCF-dependent proteasomal ubiquitin-dependent protein catabolic process"/>
    <property type="evidence" value="ECO:0007669"/>
    <property type="project" value="TreeGrafter"/>
</dbReference>
<dbReference type="PROSITE" id="PS50181">
    <property type="entry name" value="FBOX"/>
    <property type="match status" value="1"/>
</dbReference>
<keyword evidence="1" id="KW-0833">Ubl conjugation pathway</keyword>